<dbReference type="EMBL" id="FOZV01000001">
    <property type="protein sequence ID" value="SFS35461.1"/>
    <property type="molecule type" value="Genomic_DNA"/>
</dbReference>
<feature type="chain" id="PRO_5011510794" description="DUF4168 domain-containing protein" evidence="1">
    <location>
        <begin position="22"/>
        <end position="192"/>
    </location>
</feature>
<organism evidence="2 3">
    <name type="scientific">Brevundimonas viscosa</name>
    <dbReference type="NCBI Taxonomy" id="871741"/>
    <lineage>
        <taxon>Bacteria</taxon>
        <taxon>Pseudomonadati</taxon>
        <taxon>Pseudomonadota</taxon>
        <taxon>Alphaproteobacteria</taxon>
        <taxon>Caulobacterales</taxon>
        <taxon>Caulobacteraceae</taxon>
        <taxon>Brevundimonas</taxon>
    </lineage>
</organism>
<evidence type="ECO:0000313" key="3">
    <source>
        <dbReference type="Proteomes" id="UP000198788"/>
    </source>
</evidence>
<proteinExistence type="predicted"/>
<keyword evidence="1" id="KW-0732">Signal</keyword>
<dbReference type="OrthoDB" id="7204770at2"/>
<keyword evidence="3" id="KW-1185">Reference proteome</keyword>
<feature type="signal peptide" evidence="1">
    <location>
        <begin position="1"/>
        <end position="21"/>
    </location>
</feature>
<evidence type="ECO:0000313" key="2">
    <source>
        <dbReference type="EMBL" id="SFS35461.1"/>
    </source>
</evidence>
<dbReference type="RefSeq" id="WP_092307052.1">
    <property type="nucleotide sequence ID" value="NZ_FOZV01000001.1"/>
</dbReference>
<accession>A0A1I6P5Q0</accession>
<dbReference type="Proteomes" id="UP000198788">
    <property type="component" value="Unassembled WGS sequence"/>
</dbReference>
<evidence type="ECO:0008006" key="4">
    <source>
        <dbReference type="Google" id="ProtNLM"/>
    </source>
</evidence>
<reference evidence="3" key="1">
    <citation type="submission" date="2016-10" db="EMBL/GenBank/DDBJ databases">
        <authorList>
            <person name="Varghese N."/>
            <person name="Submissions S."/>
        </authorList>
    </citation>
    <scope>NUCLEOTIDE SEQUENCE [LARGE SCALE GENOMIC DNA]</scope>
    <source>
        <strain evidence="3">CGMCC 1.10683</strain>
    </source>
</reference>
<gene>
    <name evidence="2" type="ORF">SAMN05192570_0855</name>
</gene>
<name>A0A1I6P5Q0_9CAUL</name>
<dbReference type="AlphaFoldDB" id="A0A1I6P5Q0"/>
<dbReference type="STRING" id="871741.SAMN05192570_0855"/>
<protein>
    <recommendedName>
        <fullName evidence="4">DUF4168 domain-containing protein</fullName>
    </recommendedName>
</protein>
<evidence type="ECO:0000256" key="1">
    <source>
        <dbReference type="SAM" id="SignalP"/>
    </source>
</evidence>
<sequence>MRFAFLAAASVLAFAAAPAVAAPAVPAAVVQQDVTDAELASYAAAEEGVRAVQAQVQGQITAEQQAAMVAAIEGAGLTLDRFNAISQSVQAGDEILAARLAVARAPESPAGSVGATATDAELGQFATAMAAVRPIAAQLNGAAPTAEQQAAMAEAIASSGLALERFNAISGALAADQRLQARVALAAARSDG</sequence>